<evidence type="ECO:0000313" key="1">
    <source>
        <dbReference type="EMBL" id="SFK88854.1"/>
    </source>
</evidence>
<dbReference type="EMBL" id="FOSL01000016">
    <property type="protein sequence ID" value="SFK88854.1"/>
    <property type="molecule type" value="Genomic_DNA"/>
</dbReference>
<dbReference type="InterPro" id="IPR010297">
    <property type="entry name" value="DUF900_hydrolase"/>
</dbReference>
<dbReference type="Gene3D" id="3.40.50.1820">
    <property type="entry name" value="alpha/beta hydrolase"/>
    <property type="match status" value="1"/>
</dbReference>
<reference evidence="1 2" key="1">
    <citation type="submission" date="2016-10" db="EMBL/GenBank/DDBJ databases">
        <authorList>
            <person name="Varghese N."/>
            <person name="Submissions S."/>
        </authorList>
    </citation>
    <scope>NUCLEOTIDE SEQUENCE [LARGE SCALE GENOMIC DNA]</scope>
    <source>
        <strain evidence="1 2">DSM 21822</strain>
    </source>
</reference>
<proteinExistence type="predicted"/>
<dbReference type="InterPro" id="IPR029058">
    <property type="entry name" value="AB_hydrolase_fold"/>
</dbReference>
<dbReference type="SUPFAM" id="SSF53474">
    <property type="entry name" value="alpha/beta-Hydrolases"/>
    <property type="match status" value="1"/>
</dbReference>
<dbReference type="Proteomes" id="UP000323300">
    <property type="component" value="Unassembled WGS sequence"/>
</dbReference>
<accession>A0A1I4D538</accession>
<dbReference type="PANTHER" id="PTHR36513:SF1">
    <property type="entry name" value="TRANSMEMBRANE PROTEIN"/>
    <property type="match status" value="1"/>
</dbReference>
<dbReference type="PANTHER" id="PTHR36513">
    <property type="entry name" value="ABC TRANSMEMBRANE TYPE-1 DOMAIN-CONTAINING PROTEIN"/>
    <property type="match status" value="1"/>
</dbReference>
<sequence>MSITPTRKSPTSKSGLRVGLISETGRFPATPYGVVATGNGLRRMPATVAAHEQAAASLQADVARRLTLASRKEVVVFIHGYSASFHDAALTTGEICRSLQNQFVCIVLTWPAGGSGGMFFGYNIDRESSEFAVADLKKAIRIIAESQGVERLHLLAHSRGTDVLASVAQQLAIEAYVSRSSLWRRYKIANAVFFAPDIDLDVAASKMFAWVSDPDLVFGSKSRSSAFPPQGPMHLTVYSSREDKALMASTLLFGSALRLGQLTVGKLRERSQAASQWEGSHMGGLVDFIEFSGSGGFIGHRYFLSNPAVKADLVALIRDRVKAGDPRRQLVEIKRPFWRISDVQQASR</sequence>
<dbReference type="AlphaFoldDB" id="A0A1I4D538"/>
<dbReference type="Pfam" id="PF05990">
    <property type="entry name" value="DUF900"/>
    <property type="match status" value="1"/>
</dbReference>
<dbReference type="PIRSF" id="PIRSF033909">
    <property type="entry name" value="UCP033909"/>
    <property type="match status" value="1"/>
</dbReference>
<evidence type="ECO:0000313" key="2">
    <source>
        <dbReference type="Proteomes" id="UP000323300"/>
    </source>
</evidence>
<gene>
    <name evidence="1" type="ORF">SAMN04488498_11621</name>
</gene>
<organism evidence="1 2">
    <name type="scientific">Neomesorhizobium albiziae</name>
    <dbReference type="NCBI Taxonomy" id="335020"/>
    <lineage>
        <taxon>Bacteria</taxon>
        <taxon>Pseudomonadati</taxon>
        <taxon>Pseudomonadota</taxon>
        <taxon>Alphaproteobacteria</taxon>
        <taxon>Hyphomicrobiales</taxon>
        <taxon>Phyllobacteriaceae</taxon>
        <taxon>Neomesorhizobium</taxon>
    </lineage>
</organism>
<name>A0A1I4D538_9HYPH</name>
<protein>
    <submittedName>
        <fullName evidence="1">Esterase/lipase superfamily enzyme</fullName>
    </submittedName>
</protein>
<keyword evidence="2" id="KW-1185">Reference proteome</keyword>
<dbReference type="InterPro" id="IPR014586">
    <property type="entry name" value="UCP033909"/>
</dbReference>